<dbReference type="EMBL" id="QWIU01000001">
    <property type="protein sequence ID" value="RNA63979.1"/>
    <property type="molecule type" value="Genomic_DNA"/>
</dbReference>
<protein>
    <recommendedName>
        <fullName evidence="1">DUF6876 domain-containing protein</fullName>
    </recommendedName>
</protein>
<evidence type="ECO:0000313" key="4">
    <source>
        <dbReference type="Proteomes" id="UP000278775"/>
    </source>
</evidence>
<name>A0A3M7TMZ3_9FLAO</name>
<dbReference type="InterPro" id="IPR049241">
    <property type="entry name" value="DUF6876"/>
</dbReference>
<evidence type="ECO:0000259" key="1">
    <source>
        <dbReference type="Pfam" id="PF21781"/>
    </source>
</evidence>
<dbReference type="EMBL" id="QWIU01000001">
    <property type="protein sequence ID" value="RNA63952.1"/>
    <property type="molecule type" value="Genomic_DNA"/>
</dbReference>
<organism evidence="3 4">
    <name type="scientific">Chryseobacterium nematophagum</name>
    <dbReference type="NCBI Taxonomy" id="2305228"/>
    <lineage>
        <taxon>Bacteria</taxon>
        <taxon>Pseudomonadati</taxon>
        <taxon>Bacteroidota</taxon>
        <taxon>Flavobacteriia</taxon>
        <taxon>Flavobacteriales</taxon>
        <taxon>Weeksellaceae</taxon>
        <taxon>Chryseobacterium group</taxon>
        <taxon>Chryseobacterium</taxon>
    </lineage>
</organism>
<feature type="domain" description="DUF6876" evidence="1">
    <location>
        <begin position="4"/>
        <end position="94"/>
    </location>
</feature>
<accession>A0A3M7TMZ3</accession>
<reference evidence="3 4" key="1">
    <citation type="submission" date="2018-08" db="EMBL/GenBank/DDBJ databases">
        <title>Chryseobacterium nematophagum: a novel matrix digesting pathogen of nematodes.</title>
        <authorList>
            <person name="Page A."/>
            <person name="Roberts M."/>
            <person name="Felix M.-A."/>
            <person name="Weir W."/>
        </authorList>
    </citation>
    <scope>NUCLEOTIDE SEQUENCE [LARGE SCALE GENOMIC DNA]</scope>
    <source>
        <strain evidence="3 4">JUb129</strain>
    </source>
</reference>
<dbReference type="Pfam" id="PF21781">
    <property type="entry name" value="DUF6876"/>
    <property type="match status" value="1"/>
</dbReference>
<dbReference type="AlphaFoldDB" id="A0A3M7TMZ3"/>
<gene>
    <name evidence="2" type="ORF">D1631_00125</name>
    <name evidence="3" type="ORF">D1631_00275</name>
</gene>
<proteinExistence type="predicted"/>
<sequence length="95" mass="11428">MKNMFITRNLDEFLKTHGCEFLKELIACMQERVEVSVEEFQVWRLKRKHKNKYILILDDGNYNKIKTLVVTIPNCSVNKLKLYFENDTLTFPNER</sequence>
<evidence type="ECO:0000313" key="2">
    <source>
        <dbReference type="EMBL" id="RNA63952.1"/>
    </source>
</evidence>
<comment type="caution">
    <text evidence="3">The sequence shown here is derived from an EMBL/GenBank/DDBJ whole genome shotgun (WGS) entry which is preliminary data.</text>
</comment>
<evidence type="ECO:0000313" key="3">
    <source>
        <dbReference type="EMBL" id="RNA63979.1"/>
    </source>
</evidence>
<dbReference type="Proteomes" id="UP000278775">
    <property type="component" value="Unassembled WGS sequence"/>
</dbReference>